<dbReference type="PANTHER" id="PTHR43064:SF1">
    <property type="entry name" value="SLL1489 PROTEIN"/>
    <property type="match status" value="1"/>
</dbReference>
<protein>
    <submittedName>
        <fullName evidence="2">N5-carboxyaminoimidazole ribonucleotide mutase</fullName>
        <ecNumber evidence="2">5.4.99.18</ecNumber>
    </submittedName>
</protein>
<dbReference type="Proteomes" id="UP000077066">
    <property type="component" value="Unassembled WGS sequence"/>
</dbReference>
<name>A0A165Z4K5_9EURY</name>
<dbReference type="SMART" id="SM01001">
    <property type="entry name" value="AIRC"/>
    <property type="match status" value="1"/>
</dbReference>
<dbReference type="GO" id="GO:0034023">
    <property type="term" value="F:5-(carboxyamino)imidazole ribonucleotide mutase activity"/>
    <property type="evidence" value="ECO:0007669"/>
    <property type="project" value="UniProtKB-EC"/>
</dbReference>
<feature type="domain" description="PurE" evidence="1">
    <location>
        <begin position="293"/>
        <end position="427"/>
    </location>
</feature>
<dbReference type="SUPFAM" id="SSF52255">
    <property type="entry name" value="N5-CAIR mutase (phosphoribosylaminoimidazole carboxylase, PurE)"/>
    <property type="match status" value="1"/>
</dbReference>
<dbReference type="EMBL" id="LWMT01000284">
    <property type="protein sequence ID" value="KZX10241.1"/>
    <property type="molecule type" value="Genomic_DNA"/>
</dbReference>
<dbReference type="PANTHER" id="PTHR43064">
    <property type="entry name" value="PHOSPHORIBOSYLAMINOIMIDAZOLE CARBOXYLASE-RELATED"/>
    <property type="match status" value="1"/>
</dbReference>
<dbReference type="InterPro" id="IPR000031">
    <property type="entry name" value="PurE_dom"/>
</dbReference>
<dbReference type="GO" id="GO:0006189">
    <property type="term" value="P:'de novo' IMP biosynthetic process"/>
    <property type="evidence" value="ECO:0007669"/>
    <property type="project" value="InterPro"/>
</dbReference>
<dbReference type="PATRIC" id="fig|55758.3.peg.2075"/>
<dbReference type="STRING" id="55758.MBFIL_18580"/>
<proteinExistence type="predicted"/>
<dbReference type="InterPro" id="IPR039476">
    <property type="entry name" value="P2CMN_synthase_LarB"/>
</dbReference>
<dbReference type="Gene3D" id="3.40.50.1970">
    <property type="match status" value="1"/>
</dbReference>
<dbReference type="NCBIfam" id="NF033503">
    <property type="entry name" value="LarB"/>
    <property type="match status" value="1"/>
</dbReference>
<sequence length="428" mass="46990">MYGKMRDILKDLLDDKISINDAVNRLKANNIKEINEIANFDSSRQVRTGFPEAILAYGKDYDDLLAIITSHLKDEDFSKNNDLNKLLITRLEEDIYNKVISDLFQKQKPKKSSTSSSTSSNNNYNYNKTYDLFHHNFTFEYNKKARILVISGKNIEDEEVDRNNKRNINIINSTNGDSSNISTIDDIDGLKDLPLARPKMISKNTDKTSTLFDIRNVDDVNIDIDDNVDDVNIDIDDNVDDVNIDIDDNGVDVNIDIDDNVDDVNIDIDDNGVDVSNDIDDDSVNVDDSSNEYKVGIVTAGTSDIPVAEEARVIIESTGCDVIASYDIGVAGIHRLFPKIARMIEENVKVIIVCAGMEGALPSVVSGLVDIPVIGIPTSVGYGIGSEGKAALYSMLQSCSPGLAVVNIDNGFGAAVFALTIINNMKSG</sequence>
<dbReference type="EC" id="5.4.99.18" evidence="2"/>
<gene>
    <name evidence="2" type="primary">purE</name>
    <name evidence="2" type="ORF">MBFIL_18580</name>
</gene>
<keyword evidence="2" id="KW-0413">Isomerase</keyword>
<keyword evidence="3" id="KW-1185">Reference proteome</keyword>
<evidence type="ECO:0000313" key="2">
    <source>
        <dbReference type="EMBL" id="KZX10241.1"/>
    </source>
</evidence>
<dbReference type="GO" id="GO:0016787">
    <property type="term" value="F:hydrolase activity"/>
    <property type="evidence" value="ECO:0007669"/>
    <property type="project" value="InterPro"/>
</dbReference>
<organism evidence="2 3">
    <name type="scientific">Methanobrevibacter filiformis</name>
    <dbReference type="NCBI Taxonomy" id="55758"/>
    <lineage>
        <taxon>Archaea</taxon>
        <taxon>Methanobacteriati</taxon>
        <taxon>Methanobacteriota</taxon>
        <taxon>Methanomada group</taxon>
        <taxon>Methanobacteria</taxon>
        <taxon>Methanobacteriales</taxon>
        <taxon>Methanobacteriaceae</taxon>
        <taxon>Methanobrevibacter</taxon>
    </lineage>
</organism>
<accession>A0A165Z4K5</accession>
<evidence type="ECO:0000259" key="1">
    <source>
        <dbReference type="SMART" id="SM01001"/>
    </source>
</evidence>
<evidence type="ECO:0000313" key="3">
    <source>
        <dbReference type="Proteomes" id="UP000077066"/>
    </source>
</evidence>
<dbReference type="Pfam" id="PF00731">
    <property type="entry name" value="AIRC"/>
    <property type="match status" value="1"/>
</dbReference>
<reference evidence="2 3" key="1">
    <citation type="submission" date="2016-04" db="EMBL/GenBank/DDBJ databases">
        <title>Genome sequence of Methanobrevibacter filiformis DSM 11501.</title>
        <authorList>
            <person name="Poehlein A."/>
            <person name="Seedorf H."/>
            <person name="Daniel R."/>
        </authorList>
    </citation>
    <scope>NUCLEOTIDE SEQUENCE [LARGE SCALE GENOMIC DNA]</scope>
    <source>
        <strain evidence="2 3">DSM 11501</strain>
    </source>
</reference>
<dbReference type="AlphaFoldDB" id="A0A165Z4K5"/>
<comment type="caution">
    <text evidence="2">The sequence shown here is derived from an EMBL/GenBank/DDBJ whole genome shotgun (WGS) entry which is preliminary data.</text>
</comment>